<dbReference type="Proteomes" id="UP000243723">
    <property type="component" value="Unassembled WGS sequence"/>
</dbReference>
<sequence>MQAIWLMLVWLQSVWAANTAINATTSANDSTTEGPLDRYCSSLIQDFFKTYVATEIATTLVPGYEGFGPTDSNGVLTGPITSRTAWTSTYLYTQFPIRAYTAKPPCCSSCYFSVGTMRLLYWPDQASATVPPSGAVSTFVNTNGFTLTSPSVYMIFTSIQAKNMCGQVGDVWTNKTIGFHPDEISTINPYVSVTLTITTTVRGKVVTTTSESFTQAPAGPIDYAQVAGNCSSVEGYTYWPDQPFNAGLGAYTLDPCHPILQIPTALVSAQPAWASARCTASPGAGGIYDPPITLDSANSFMVPTFTNAATHAQIAQSLQVGSSSTYAPPMTAEATVTTRQPFQTGRSTSMASSSSAPSASGGAANAASVSTYSLGLVIPAVLRWLFADVRICLLQRPRHIACGTVAIGGNVPVNIWGLRRNT</sequence>
<evidence type="ECO:0000256" key="2">
    <source>
        <dbReference type="SAM" id="SignalP"/>
    </source>
</evidence>
<evidence type="ECO:0000313" key="3">
    <source>
        <dbReference type="EMBL" id="PSK41840.1"/>
    </source>
</evidence>
<reference evidence="3 4" key="1">
    <citation type="submission" date="2017-05" db="EMBL/GenBank/DDBJ databases">
        <title>Draft genome sequence of Elsinoe australis.</title>
        <authorList>
            <person name="Cheng Q."/>
        </authorList>
    </citation>
    <scope>NUCLEOTIDE SEQUENCE [LARGE SCALE GENOMIC DNA]</scope>
    <source>
        <strain evidence="3 4">NL1</strain>
    </source>
</reference>
<feature type="chain" id="PRO_5015161162" evidence="2">
    <location>
        <begin position="17"/>
        <end position="422"/>
    </location>
</feature>
<keyword evidence="2" id="KW-0732">Signal</keyword>
<feature type="compositionally biased region" description="Polar residues" evidence="1">
    <location>
        <begin position="334"/>
        <end position="346"/>
    </location>
</feature>
<protein>
    <submittedName>
        <fullName evidence="3">Uncharacterized protein</fullName>
    </submittedName>
</protein>
<feature type="compositionally biased region" description="Low complexity" evidence="1">
    <location>
        <begin position="347"/>
        <end position="359"/>
    </location>
</feature>
<proteinExistence type="predicted"/>
<accession>A0A2P7Z0V7</accession>
<feature type="region of interest" description="Disordered" evidence="1">
    <location>
        <begin position="330"/>
        <end position="359"/>
    </location>
</feature>
<dbReference type="STRING" id="40998.A0A2P7Z0V7"/>
<comment type="caution">
    <text evidence="3">The sequence shown here is derived from an EMBL/GenBank/DDBJ whole genome shotgun (WGS) entry which is preliminary data.</text>
</comment>
<dbReference type="EMBL" id="NHZQ01000342">
    <property type="protein sequence ID" value="PSK41840.1"/>
    <property type="molecule type" value="Genomic_DNA"/>
</dbReference>
<gene>
    <name evidence="3" type="ORF">B9Z65_9226</name>
</gene>
<name>A0A2P7Z0V7_9PEZI</name>
<feature type="signal peptide" evidence="2">
    <location>
        <begin position="1"/>
        <end position="16"/>
    </location>
</feature>
<evidence type="ECO:0000256" key="1">
    <source>
        <dbReference type="SAM" id="MobiDB-lite"/>
    </source>
</evidence>
<organism evidence="3 4">
    <name type="scientific">Elsinoe australis</name>
    <dbReference type="NCBI Taxonomy" id="40998"/>
    <lineage>
        <taxon>Eukaryota</taxon>
        <taxon>Fungi</taxon>
        <taxon>Dikarya</taxon>
        <taxon>Ascomycota</taxon>
        <taxon>Pezizomycotina</taxon>
        <taxon>Dothideomycetes</taxon>
        <taxon>Dothideomycetidae</taxon>
        <taxon>Myriangiales</taxon>
        <taxon>Elsinoaceae</taxon>
        <taxon>Elsinoe</taxon>
    </lineage>
</organism>
<evidence type="ECO:0000313" key="4">
    <source>
        <dbReference type="Proteomes" id="UP000243723"/>
    </source>
</evidence>
<keyword evidence="4" id="KW-1185">Reference proteome</keyword>
<dbReference type="OrthoDB" id="3944128at2759"/>
<dbReference type="AlphaFoldDB" id="A0A2P7Z0V7"/>